<feature type="transmembrane region" description="Helical" evidence="1">
    <location>
        <begin position="50"/>
        <end position="72"/>
    </location>
</feature>
<feature type="transmembrane region" description="Helical" evidence="1">
    <location>
        <begin position="192"/>
        <end position="210"/>
    </location>
</feature>
<organism evidence="2 3">
    <name type="scientific">Steinernema glaseri</name>
    <dbReference type="NCBI Taxonomy" id="37863"/>
    <lineage>
        <taxon>Eukaryota</taxon>
        <taxon>Metazoa</taxon>
        <taxon>Ecdysozoa</taxon>
        <taxon>Nematoda</taxon>
        <taxon>Chromadorea</taxon>
        <taxon>Rhabditida</taxon>
        <taxon>Tylenchina</taxon>
        <taxon>Panagrolaimomorpha</taxon>
        <taxon>Strongyloidoidea</taxon>
        <taxon>Steinernematidae</taxon>
        <taxon>Steinernema</taxon>
    </lineage>
</organism>
<name>A0A1I7YJN7_9BILA</name>
<feature type="transmembrane region" description="Helical" evidence="1">
    <location>
        <begin position="230"/>
        <end position="253"/>
    </location>
</feature>
<keyword evidence="2" id="KW-1185">Reference proteome</keyword>
<protein>
    <submittedName>
        <fullName evidence="3">G protein-coupled receptor</fullName>
    </submittedName>
</protein>
<accession>A0A1I7YJN7</accession>
<evidence type="ECO:0000256" key="1">
    <source>
        <dbReference type="SAM" id="Phobius"/>
    </source>
</evidence>
<dbReference type="Pfam" id="PF10318">
    <property type="entry name" value="7TM_GPCR_Srh"/>
    <property type="match status" value="1"/>
</dbReference>
<evidence type="ECO:0000313" key="3">
    <source>
        <dbReference type="WBParaSite" id="L893_g16983.t1"/>
    </source>
</evidence>
<keyword evidence="1" id="KW-0812">Transmembrane</keyword>
<dbReference type="WBParaSite" id="L893_g16983.t1">
    <property type="protein sequence ID" value="L893_g16983.t1"/>
    <property type="gene ID" value="L893_g16983"/>
</dbReference>
<dbReference type="InterPro" id="IPR019422">
    <property type="entry name" value="7TM_GPCR_serpentine_rcpt_Srh"/>
</dbReference>
<proteinExistence type="predicted"/>
<keyword evidence="1" id="KW-0472">Membrane</keyword>
<sequence length="289" mass="33533">MGAMPYFILDVMAWDLLGNVLRTLMHIYPVFPSLCCRAYGLITLVTEDELIFHFLFAVAAACYANCTMASFYTFPYRYAVFAFPNLLDRVKRFWAFAFFAAKHIGCTVAAFALYSTFMIYRKNYVFEEKPVDEKRLFCLHLHGWVRVFLGTAAVCGVILLIMVIVTFSWLLKRHLSNMNHFYSAESANLHHRFIRFLIITTAMCVLFEQLPLLTTCFCVLLPELRFSNEMFLLCQIFMYNYGTIFAIASICAFQPYSKAARKIFVQFVVKIRGKRRVVFVTQKSIKSLC</sequence>
<feature type="transmembrane region" description="Helical" evidence="1">
    <location>
        <begin position="93"/>
        <end position="120"/>
    </location>
</feature>
<evidence type="ECO:0000313" key="2">
    <source>
        <dbReference type="Proteomes" id="UP000095287"/>
    </source>
</evidence>
<keyword evidence="1" id="KW-1133">Transmembrane helix</keyword>
<dbReference type="Proteomes" id="UP000095287">
    <property type="component" value="Unplaced"/>
</dbReference>
<dbReference type="AlphaFoldDB" id="A0A1I7YJN7"/>
<feature type="transmembrane region" description="Helical" evidence="1">
    <location>
        <begin position="147"/>
        <end position="171"/>
    </location>
</feature>
<reference evidence="3" key="1">
    <citation type="submission" date="2016-11" db="UniProtKB">
        <authorList>
            <consortium name="WormBaseParasite"/>
        </authorList>
    </citation>
    <scope>IDENTIFICATION</scope>
</reference>